<dbReference type="Proteomes" id="UP000464378">
    <property type="component" value="Chromosome"/>
</dbReference>
<protein>
    <submittedName>
        <fullName evidence="1">Uncharacterized protein</fullName>
    </submittedName>
</protein>
<keyword evidence="2" id="KW-1185">Reference proteome</keyword>
<sequence length="284" mass="31462">MNRSAEDQRIFGETPSIGSLVEISPRINARLLPFGGSHKLSAKTLSDTLERMQQVVQYAGYDVYHGVNPDFADLRSLSSEVVNLTKLTIEPFDEGSFVIPARLETRPLQREAGDEQPAHEVGAEDVVRRFDEIFALVGQQSTATQVSIGAIQTVESLGRLLRREVEAIEFTTFDSLGIRRKPNPIRIDEAFLGRVSKVKASRQPTRAKLDTLEGRVTALDISEGKLQLTVDGQSRRVKGTFAMLVLQPLLESLGRRVKLEGHVERSGRTIQSIQILSAEVVSED</sequence>
<dbReference type="InParanoid" id="A0A6C2YTY5"/>
<evidence type="ECO:0000313" key="2">
    <source>
        <dbReference type="Proteomes" id="UP000464378"/>
    </source>
</evidence>
<gene>
    <name evidence="1" type="ORF">GMBLW1_40930</name>
</gene>
<dbReference type="EMBL" id="LR586016">
    <property type="protein sequence ID" value="VIP05100.1"/>
    <property type="molecule type" value="Genomic_DNA"/>
</dbReference>
<dbReference type="EMBL" id="LR593887">
    <property type="protein sequence ID" value="VTS07556.1"/>
    <property type="molecule type" value="Genomic_DNA"/>
</dbReference>
<name>A0A6C2YTY5_9BACT</name>
<dbReference type="KEGG" id="tim:GMBLW1_40930"/>
<dbReference type="AlphaFoldDB" id="A0A6C2YTY5"/>
<organism evidence="1">
    <name type="scientific">Tuwongella immobilis</name>
    <dbReference type="NCBI Taxonomy" id="692036"/>
    <lineage>
        <taxon>Bacteria</taxon>
        <taxon>Pseudomonadati</taxon>
        <taxon>Planctomycetota</taxon>
        <taxon>Planctomycetia</taxon>
        <taxon>Gemmatales</taxon>
        <taxon>Gemmataceae</taxon>
        <taxon>Tuwongella</taxon>
    </lineage>
</organism>
<reference evidence="1" key="1">
    <citation type="submission" date="2019-04" db="EMBL/GenBank/DDBJ databases">
        <authorList>
            <consortium name="Science for Life Laboratories"/>
        </authorList>
    </citation>
    <scope>NUCLEOTIDE SEQUENCE</scope>
    <source>
        <strain evidence="1">MBLW1</strain>
    </source>
</reference>
<accession>A0A6C2YTY5</accession>
<proteinExistence type="predicted"/>
<evidence type="ECO:0000313" key="1">
    <source>
        <dbReference type="EMBL" id="VIP05100.1"/>
    </source>
</evidence>